<keyword evidence="2" id="KW-1185">Reference proteome</keyword>
<reference evidence="1" key="1">
    <citation type="journal article" date="2014" name="Int. J. Syst. Evol. Microbiol.">
        <title>Complete genome sequence of Corynebacterium casei LMG S-19264T (=DSM 44701T), isolated from a smear-ripened cheese.</title>
        <authorList>
            <consortium name="US DOE Joint Genome Institute (JGI-PGF)"/>
            <person name="Walter F."/>
            <person name="Albersmeier A."/>
            <person name="Kalinowski J."/>
            <person name="Ruckert C."/>
        </authorList>
    </citation>
    <scope>NUCLEOTIDE SEQUENCE</scope>
    <source>
        <strain evidence="1">KCTC 12988</strain>
    </source>
</reference>
<accession>A0A918TPV6</accession>
<reference evidence="1" key="2">
    <citation type="submission" date="2020-09" db="EMBL/GenBank/DDBJ databases">
        <authorList>
            <person name="Sun Q."/>
            <person name="Kim S."/>
        </authorList>
    </citation>
    <scope>NUCLEOTIDE SEQUENCE</scope>
    <source>
        <strain evidence="1">KCTC 12988</strain>
    </source>
</reference>
<evidence type="ECO:0008006" key="3">
    <source>
        <dbReference type="Google" id="ProtNLM"/>
    </source>
</evidence>
<name>A0A918TPV6_9BACT</name>
<sequence>MKVALIHYHLRTGGVTRVISNQSAALTALGIDHLILSAGPAPANVPHRRIEELDYQISPDRISNSLFHLLLAACERHFGGPPDLWHLHNPTLGKSTHFPALVKDLAESQTPLILQPHDFAEDNRPSNYPRLTGDDLYPVAPQIHYAFINSRDQGLLENAGLPPTNSHLLPNAVVGEGLPKDSANSPSENLVLYPVRGIRRKNLGEVVLLAALAPAGTRFAVSLAPENEVWQDVHDHWEQFSQQRNLPVDFNVTDRIPPVEGAGADYQTWLEHASHLLTTSVAEGFGLAFLEPILKGKPLLGRDLPEITDDFHQEGIQPGRLYQNIPIPLSALDLPTLRRLLRERLLESYQQYGQSFHDDQLEEAWQTLTEGDSVDFGKLPEPFQEEIIQQALAGKADYLDDLRIWLMETLAETEPTARPEQLGSYSLQRSQADLEALYQTASSAPAGPPSWLNKEEVLKQYLSPTRFHFLRS</sequence>
<dbReference type="Gene3D" id="3.40.50.2000">
    <property type="entry name" value="Glycogen Phosphorylase B"/>
    <property type="match status" value="2"/>
</dbReference>
<comment type="caution">
    <text evidence="1">The sequence shown here is derived from an EMBL/GenBank/DDBJ whole genome shotgun (WGS) entry which is preliminary data.</text>
</comment>
<protein>
    <recommendedName>
        <fullName evidence="3">Glycosyltransferase subfamily 4-like N-terminal domain-containing protein</fullName>
    </recommendedName>
</protein>
<dbReference type="EMBL" id="BMXI01000011">
    <property type="protein sequence ID" value="GHC58061.1"/>
    <property type="molecule type" value="Genomic_DNA"/>
</dbReference>
<dbReference type="Proteomes" id="UP000644507">
    <property type="component" value="Unassembled WGS sequence"/>
</dbReference>
<dbReference type="AlphaFoldDB" id="A0A918TPV6"/>
<gene>
    <name evidence="1" type="ORF">GCM10007100_26180</name>
</gene>
<dbReference type="SUPFAM" id="SSF53756">
    <property type="entry name" value="UDP-Glycosyltransferase/glycogen phosphorylase"/>
    <property type="match status" value="1"/>
</dbReference>
<proteinExistence type="predicted"/>
<evidence type="ECO:0000313" key="1">
    <source>
        <dbReference type="EMBL" id="GHC58061.1"/>
    </source>
</evidence>
<organism evidence="1 2">
    <name type="scientific">Roseibacillus persicicus</name>
    <dbReference type="NCBI Taxonomy" id="454148"/>
    <lineage>
        <taxon>Bacteria</taxon>
        <taxon>Pseudomonadati</taxon>
        <taxon>Verrucomicrobiota</taxon>
        <taxon>Verrucomicrobiia</taxon>
        <taxon>Verrucomicrobiales</taxon>
        <taxon>Verrucomicrobiaceae</taxon>
        <taxon>Roseibacillus</taxon>
    </lineage>
</organism>
<dbReference type="RefSeq" id="WP_189570609.1">
    <property type="nucleotide sequence ID" value="NZ_BMXI01000011.1"/>
</dbReference>
<evidence type="ECO:0000313" key="2">
    <source>
        <dbReference type="Proteomes" id="UP000644507"/>
    </source>
</evidence>